<comment type="caution">
    <text evidence="1">The sequence shown here is derived from an EMBL/GenBank/DDBJ whole genome shotgun (WGS) entry which is preliminary data.</text>
</comment>
<dbReference type="EMBL" id="BARS01017256">
    <property type="protein sequence ID" value="GAF95918.1"/>
    <property type="molecule type" value="Genomic_DNA"/>
</dbReference>
<proteinExistence type="predicted"/>
<dbReference type="GO" id="GO:0009279">
    <property type="term" value="C:cell outer membrane"/>
    <property type="evidence" value="ECO:0007669"/>
    <property type="project" value="TreeGrafter"/>
</dbReference>
<dbReference type="AlphaFoldDB" id="X0TQR8"/>
<organism evidence="1">
    <name type="scientific">marine sediment metagenome</name>
    <dbReference type="NCBI Taxonomy" id="412755"/>
    <lineage>
        <taxon>unclassified sequences</taxon>
        <taxon>metagenomes</taxon>
        <taxon>ecological metagenomes</taxon>
    </lineage>
</organism>
<name>X0TQR8_9ZZZZ</name>
<evidence type="ECO:0008006" key="2">
    <source>
        <dbReference type="Google" id="ProtNLM"/>
    </source>
</evidence>
<dbReference type="InterPro" id="IPR050218">
    <property type="entry name" value="LptD"/>
</dbReference>
<accession>X0TQR8</accession>
<reference evidence="1" key="1">
    <citation type="journal article" date="2014" name="Front. Microbiol.">
        <title>High frequency of phylogenetically diverse reductive dehalogenase-homologous genes in deep subseafloor sedimentary metagenomes.</title>
        <authorList>
            <person name="Kawai M."/>
            <person name="Futagami T."/>
            <person name="Toyoda A."/>
            <person name="Takaki Y."/>
            <person name="Nishi S."/>
            <person name="Hori S."/>
            <person name="Arai W."/>
            <person name="Tsubouchi T."/>
            <person name="Morono Y."/>
            <person name="Uchiyama I."/>
            <person name="Ito T."/>
            <person name="Fujiyama A."/>
            <person name="Inagaki F."/>
            <person name="Takami H."/>
        </authorList>
    </citation>
    <scope>NUCLEOTIDE SEQUENCE</scope>
    <source>
        <strain evidence="1">Expedition CK06-06</strain>
    </source>
</reference>
<sequence length="278" mass="32061">TIVGVYLEEDVIIARGARYFRGPKAYYDFTTHRSVMPNAVFRTIQEQRDIPVYIRAEEARTLSDREMWFRNAKVSTSDFYSMTYHIGASRAYVKDITIYEEELDPKTGRVTRGVRLSEQQFSARLVNTTFNVRSVPILYWPWLQGDLSDGNSALRTVRVGSDNKLGFGVDTEWHLFRLLGLIRPEGFKGGAELGFHEDGAVGGLNLEYLRDNFSGYAAAYGIVGGDDEDDFGDEREDISAPGDRSRVLWRHKQFLEDDWQLQFEFSWQSDRNFLEKLF</sequence>
<evidence type="ECO:0000313" key="1">
    <source>
        <dbReference type="EMBL" id="GAF95918.1"/>
    </source>
</evidence>
<feature type="non-terminal residue" evidence="1">
    <location>
        <position position="278"/>
    </location>
</feature>
<dbReference type="PANTHER" id="PTHR30189">
    <property type="entry name" value="LPS-ASSEMBLY PROTEIN"/>
    <property type="match status" value="1"/>
</dbReference>
<dbReference type="GO" id="GO:1990351">
    <property type="term" value="C:transporter complex"/>
    <property type="evidence" value="ECO:0007669"/>
    <property type="project" value="TreeGrafter"/>
</dbReference>
<gene>
    <name evidence="1" type="ORF">S01H1_28255</name>
</gene>
<feature type="non-terminal residue" evidence="1">
    <location>
        <position position="1"/>
    </location>
</feature>
<protein>
    <recommendedName>
        <fullName evidence="2">LptD C-terminal domain-containing protein</fullName>
    </recommendedName>
</protein>
<dbReference type="PANTHER" id="PTHR30189:SF1">
    <property type="entry name" value="LPS-ASSEMBLY PROTEIN LPTD"/>
    <property type="match status" value="1"/>
</dbReference>